<keyword evidence="3" id="KW-1185">Reference proteome</keyword>
<dbReference type="Gene3D" id="3.90.550.10">
    <property type="entry name" value="Spore Coat Polysaccharide Biosynthesis Protein SpsA, Chain A"/>
    <property type="match status" value="2"/>
</dbReference>
<accession>A0ABW0EZT7</accession>
<keyword evidence="2" id="KW-0328">Glycosyltransferase</keyword>
<name>A0ABW0EZT7_9HYPH</name>
<protein>
    <submittedName>
        <fullName evidence="2">Glycosyltransferase</fullName>
        <ecNumber evidence="2">2.4.-.-</ecNumber>
    </submittedName>
</protein>
<dbReference type="InterPro" id="IPR001173">
    <property type="entry name" value="Glyco_trans_2-like"/>
</dbReference>
<feature type="domain" description="Glycosyltransferase 2-like" evidence="1">
    <location>
        <begin position="514"/>
        <end position="615"/>
    </location>
</feature>
<dbReference type="PANTHER" id="PTHR43685:SF2">
    <property type="entry name" value="GLYCOSYLTRANSFERASE 2-LIKE DOMAIN-CONTAINING PROTEIN"/>
    <property type="match status" value="1"/>
</dbReference>
<dbReference type="EMBL" id="JBHSLI010000001">
    <property type="protein sequence ID" value="MFC5292068.1"/>
    <property type="molecule type" value="Genomic_DNA"/>
</dbReference>
<proteinExistence type="predicted"/>
<organism evidence="2 3">
    <name type="scientific">Bosea minatitlanensis</name>
    <dbReference type="NCBI Taxonomy" id="128782"/>
    <lineage>
        <taxon>Bacteria</taxon>
        <taxon>Pseudomonadati</taxon>
        <taxon>Pseudomonadota</taxon>
        <taxon>Alphaproteobacteria</taxon>
        <taxon>Hyphomicrobiales</taxon>
        <taxon>Boseaceae</taxon>
        <taxon>Bosea</taxon>
    </lineage>
</organism>
<gene>
    <name evidence="2" type="ORF">ACFPK2_03590</name>
</gene>
<dbReference type="CDD" id="cd04184">
    <property type="entry name" value="GT2_RfbC_Mx_like"/>
    <property type="match status" value="1"/>
</dbReference>
<dbReference type="InterPro" id="IPR050834">
    <property type="entry name" value="Glycosyltransf_2"/>
</dbReference>
<dbReference type="GO" id="GO:0016757">
    <property type="term" value="F:glycosyltransferase activity"/>
    <property type="evidence" value="ECO:0007669"/>
    <property type="project" value="UniProtKB-KW"/>
</dbReference>
<dbReference type="Proteomes" id="UP001595976">
    <property type="component" value="Unassembled WGS sequence"/>
</dbReference>
<evidence type="ECO:0000313" key="2">
    <source>
        <dbReference type="EMBL" id="MFC5292068.1"/>
    </source>
</evidence>
<sequence length="772" mass="85465">MTEIQNAGASDADAGPATPGHPGILRALLGRQAGVPFYPAGKLRPDVTAGHWRSDGFDCYFYAPLRAPAGLLSIRFAATLPDAGEDHHDRWRLYFDIGEGFREEDSLAIPFSGGRIEIATIIDLPAPARAFRIDPCETPCRFVLHALGLSPLAAAPSHSPTVLNQIADLHRRGVLGQKLLRAGGMLLRGDWSGLRQRLAPGRLGEAAAYGDWLQQRVMTEDLRWRFVAKSAGFPLRPCFSVIMPTFNSPPAFLEMAIESVLAQTYPDWELLAVDDGSTDRTTRRILDRFSARDPRIRPIFLPENGGIARASNAALAQAGGDYVALLDHDDLLAPHALHAFAAAINRDPRADWLYSDEDKIDEKGRRSAPFFKPDWSPAYFLSCMYSCHLGVYRTSLAKSLGGFRPDYDFAQDYDLALRFAAATRHVVHIPDILYHWRTLPQSTASGSQAKPRAELAARRAVQDFVDRSRYGGSVVAGPLPGTHRVRFGIVGQPLVSIAIPTAGHRSGTAGESWYVLDLVRSIRERSTYPNIEIVVAENGDLAPDLERALRSENVRLVRYESQLFNLSDKMNLLAEAARGDYLLLLNDDIRVISRGWLEEMLMWCQQDGISGAGAKLFFPDGRIQHAGVLLLGQGPSHPYYLHPASEIGQVCSAVVPRDYSAVTGACVMVRRADFLAIGGFDPAYRINYNDIDFCLRLNVHTGGHFVFTPYACLEHHESVSRPEPAPDELRRFNRQWAHLVGLDPFYNINLSQNAACFRVNHQSPPLEALYDL</sequence>
<dbReference type="EC" id="2.4.-.-" evidence="2"/>
<dbReference type="SUPFAM" id="SSF53448">
    <property type="entry name" value="Nucleotide-diphospho-sugar transferases"/>
    <property type="match status" value="2"/>
</dbReference>
<evidence type="ECO:0000313" key="3">
    <source>
        <dbReference type="Proteomes" id="UP001595976"/>
    </source>
</evidence>
<dbReference type="Pfam" id="PF00535">
    <property type="entry name" value="Glycos_transf_2"/>
    <property type="match status" value="2"/>
</dbReference>
<evidence type="ECO:0000259" key="1">
    <source>
        <dbReference type="Pfam" id="PF00535"/>
    </source>
</evidence>
<keyword evidence="2" id="KW-0808">Transferase</keyword>
<dbReference type="PANTHER" id="PTHR43685">
    <property type="entry name" value="GLYCOSYLTRANSFERASE"/>
    <property type="match status" value="1"/>
</dbReference>
<dbReference type="InterPro" id="IPR029044">
    <property type="entry name" value="Nucleotide-diphossugar_trans"/>
</dbReference>
<reference evidence="3" key="1">
    <citation type="journal article" date="2019" name="Int. J. Syst. Evol. Microbiol.">
        <title>The Global Catalogue of Microorganisms (GCM) 10K type strain sequencing project: providing services to taxonomists for standard genome sequencing and annotation.</title>
        <authorList>
            <consortium name="The Broad Institute Genomics Platform"/>
            <consortium name="The Broad Institute Genome Sequencing Center for Infectious Disease"/>
            <person name="Wu L."/>
            <person name="Ma J."/>
        </authorList>
    </citation>
    <scope>NUCLEOTIDE SEQUENCE [LARGE SCALE GENOMIC DNA]</scope>
    <source>
        <strain evidence="3">CGMCC 1.15643</strain>
    </source>
</reference>
<comment type="caution">
    <text evidence="2">The sequence shown here is derived from an EMBL/GenBank/DDBJ whole genome shotgun (WGS) entry which is preliminary data.</text>
</comment>
<dbReference type="RefSeq" id="WP_260347725.1">
    <property type="nucleotide sequence ID" value="NZ_JAOAOS010000001.1"/>
</dbReference>
<feature type="domain" description="Glycosyltransferase 2-like" evidence="1">
    <location>
        <begin position="240"/>
        <end position="398"/>
    </location>
</feature>